<evidence type="ECO:0000256" key="9">
    <source>
        <dbReference type="ARBA" id="ARBA00048793"/>
    </source>
</evidence>
<dbReference type="UniPathway" id="UPA00028">
    <property type="reaction ID" value="UER00004"/>
</dbReference>
<dbReference type="EC" id="1.1.1.169" evidence="3 10"/>
<evidence type="ECO:0000313" key="13">
    <source>
        <dbReference type="EMBL" id="AKM12035.1"/>
    </source>
</evidence>
<dbReference type="PATRIC" id="fig|1348774.3.peg.3786"/>
<dbReference type="PANTHER" id="PTHR21708">
    <property type="entry name" value="PROBABLE 2-DEHYDROPANTOATE 2-REDUCTASE"/>
    <property type="match status" value="1"/>
</dbReference>
<dbReference type="InterPro" id="IPR051402">
    <property type="entry name" value="KPR-Related"/>
</dbReference>
<dbReference type="InterPro" id="IPR036291">
    <property type="entry name" value="NAD(P)-bd_dom_sf"/>
</dbReference>
<evidence type="ECO:0000256" key="10">
    <source>
        <dbReference type="RuleBase" id="RU362068"/>
    </source>
</evidence>
<dbReference type="SUPFAM" id="SSF48179">
    <property type="entry name" value="6-phosphogluconate dehydrogenase C-terminal domain-like"/>
    <property type="match status" value="1"/>
</dbReference>
<gene>
    <name evidence="13" type="ORF">AB433_17985</name>
</gene>
<dbReference type="InterPro" id="IPR013752">
    <property type="entry name" value="KPA_reductase"/>
</dbReference>
<comment type="function">
    <text evidence="10">Catalyzes the NADPH-dependent reduction of ketopantoate into pantoic acid.</text>
</comment>
<evidence type="ECO:0000256" key="2">
    <source>
        <dbReference type="ARBA" id="ARBA00007870"/>
    </source>
</evidence>
<dbReference type="RefSeq" id="WP_007016014.1">
    <property type="nucleotide sequence ID" value="NZ_CP011771.1"/>
</dbReference>
<dbReference type="InterPro" id="IPR003710">
    <property type="entry name" value="ApbA"/>
</dbReference>
<comment type="similarity">
    <text evidence="2 10">Belongs to the ketopantoate reductase family.</text>
</comment>
<evidence type="ECO:0000256" key="5">
    <source>
        <dbReference type="ARBA" id="ARBA00022655"/>
    </source>
</evidence>
<sequence length="337" mass="36029">MTKQLHFCIHGAGGLGSVVGGFLARRGHKVTLIARKPHVEAIRQGGLQIEGVRAQFVQRDNLFAVETPAEVEDAIDYYILLTKAKGTDQALADATVLVDRTACALTLQNGVGKEGRLQAAFGKDKVIGGSIMDGATLLEPGRALNNMAVPVTAYFGELGGGESDRTRTMAEALDSAGMGSRSTADITHVHWEKLVQVGSASSWSASTLGGIKELDFIDGVAVREGAAQYVLIVKDLLAIYKALGYEPRNFFAPVSRLVEINGQSFDEALAGVMAMVGRFKPENRPARTSMHDDLVAGRRMEVDEVLGPLAEAAERLGVDAPTFLGAYRVLKTLNSYL</sequence>
<evidence type="ECO:0000256" key="7">
    <source>
        <dbReference type="ARBA" id="ARBA00023002"/>
    </source>
</evidence>
<reference evidence="13 14" key="1">
    <citation type="submission" date="2015-06" db="EMBL/GenBank/DDBJ databases">
        <authorList>
            <person name="Zeng Y."/>
            <person name="Huang Y."/>
        </authorList>
    </citation>
    <scope>NUCLEOTIDE SEQUENCE [LARGE SCALE GENOMIC DNA]</scope>
    <source>
        <strain evidence="13 14">PQ-2</strain>
        <plasmid evidence="14">Plasmid p1</plasmid>
    </source>
</reference>
<keyword evidence="6 10" id="KW-0521">NADP</keyword>
<dbReference type="GO" id="GO:0008677">
    <property type="term" value="F:2-dehydropantoate 2-reductase activity"/>
    <property type="evidence" value="ECO:0007669"/>
    <property type="project" value="UniProtKB-EC"/>
</dbReference>
<keyword evidence="5 10" id="KW-0566">Pantothenate biosynthesis</keyword>
<organism evidence="13 14">
    <name type="scientific">Croceicoccus naphthovorans</name>
    <dbReference type="NCBI Taxonomy" id="1348774"/>
    <lineage>
        <taxon>Bacteria</taxon>
        <taxon>Pseudomonadati</taxon>
        <taxon>Pseudomonadota</taxon>
        <taxon>Alphaproteobacteria</taxon>
        <taxon>Sphingomonadales</taxon>
        <taxon>Erythrobacteraceae</taxon>
        <taxon>Croceicoccus</taxon>
    </lineage>
</organism>
<dbReference type="Pfam" id="PF08546">
    <property type="entry name" value="ApbA_C"/>
    <property type="match status" value="1"/>
</dbReference>
<dbReference type="InterPro" id="IPR013328">
    <property type="entry name" value="6PGD_dom2"/>
</dbReference>
<evidence type="ECO:0000313" key="14">
    <source>
        <dbReference type="Proteomes" id="UP000035287"/>
    </source>
</evidence>
<dbReference type="SUPFAM" id="SSF51735">
    <property type="entry name" value="NAD(P)-binding Rossmann-fold domains"/>
    <property type="match status" value="1"/>
</dbReference>
<keyword evidence="7 10" id="KW-0560">Oxidoreductase</keyword>
<accession>A0A0G3XKK8</accession>
<feature type="domain" description="Ketopantoate reductase C-terminal" evidence="12">
    <location>
        <begin position="185"/>
        <end position="333"/>
    </location>
</feature>
<dbReference type="Gene3D" id="1.10.1040.10">
    <property type="entry name" value="N-(1-d-carboxylethyl)-l-norvaline Dehydrogenase, domain 2"/>
    <property type="match status" value="1"/>
</dbReference>
<dbReference type="AlphaFoldDB" id="A0A0G3XKK8"/>
<comment type="pathway">
    <text evidence="1 10">Cofactor biosynthesis; (R)-pantothenate biosynthesis; (R)-pantoate from 3-methyl-2-oxobutanoate: step 2/2.</text>
</comment>
<dbReference type="NCBIfam" id="TIGR00745">
    <property type="entry name" value="apbA_panE"/>
    <property type="match status" value="1"/>
</dbReference>
<dbReference type="GO" id="GO:0005737">
    <property type="term" value="C:cytoplasm"/>
    <property type="evidence" value="ECO:0007669"/>
    <property type="project" value="TreeGrafter"/>
</dbReference>
<evidence type="ECO:0000256" key="6">
    <source>
        <dbReference type="ARBA" id="ARBA00022857"/>
    </source>
</evidence>
<geneLocation type="plasmid" evidence="13 14">
    <name>p1</name>
</geneLocation>
<protein>
    <recommendedName>
        <fullName evidence="4 10">2-dehydropantoate 2-reductase</fullName>
        <ecNumber evidence="3 10">1.1.1.169</ecNumber>
    </recommendedName>
    <alternativeName>
        <fullName evidence="8 10">Ketopantoate reductase</fullName>
    </alternativeName>
</protein>
<evidence type="ECO:0000259" key="12">
    <source>
        <dbReference type="Pfam" id="PF08546"/>
    </source>
</evidence>
<dbReference type="InterPro" id="IPR013332">
    <property type="entry name" value="KPR_N"/>
</dbReference>
<dbReference type="GO" id="GO:0015940">
    <property type="term" value="P:pantothenate biosynthetic process"/>
    <property type="evidence" value="ECO:0007669"/>
    <property type="project" value="UniProtKB-UniPathway"/>
</dbReference>
<evidence type="ECO:0000256" key="3">
    <source>
        <dbReference type="ARBA" id="ARBA00013014"/>
    </source>
</evidence>
<dbReference type="Gene3D" id="3.40.50.720">
    <property type="entry name" value="NAD(P)-binding Rossmann-like Domain"/>
    <property type="match status" value="1"/>
</dbReference>
<proteinExistence type="inferred from homology"/>
<dbReference type="Proteomes" id="UP000035287">
    <property type="component" value="Plasmid p1"/>
</dbReference>
<evidence type="ECO:0000256" key="1">
    <source>
        <dbReference type="ARBA" id="ARBA00004994"/>
    </source>
</evidence>
<name>A0A0G3XKK8_9SPHN</name>
<dbReference type="PANTHER" id="PTHR21708:SF26">
    <property type="entry name" value="2-DEHYDROPANTOATE 2-REDUCTASE"/>
    <property type="match status" value="1"/>
</dbReference>
<dbReference type="InterPro" id="IPR008927">
    <property type="entry name" value="6-PGluconate_DH-like_C_sf"/>
</dbReference>
<dbReference type="KEGG" id="cna:AB433_17985"/>
<dbReference type="Pfam" id="PF02558">
    <property type="entry name" value="ApbA"/>
    <property type="match status" value="1"/>
</dbReference>
<keyword evidence="13" id="KW-0614">Plasmid</keyword>
<evidence type="ECO:0000256" key="4">
    <source>
        <dbReference type="ARBA" id="ARBA00019465"/>
    </source>
</evidence>
<evidence type="ECO:0000256" key="8">
    <source>
        <dbReference type="ARBA" id="ARBA00032024"/>
    </source>
</evidence>
<feature type="domain" description="Ketopantoate reductase N-terminal" evidence="11">
    <location>
        <begin position="8"/>
        <end position="158"/>
    </location>
</feature>
<dbReference type="EMBL" id="CP011771">
    <property type="protein sequence ID" value="AKM12035.1"/>
    <property type="molecule type" value="Genomic_DNA"/>
</dbReference>
<comment type="catalytic activity">
    <reaction evidence="9 10">
        <text>(R)-pantoate + NADP(+) = 2-dehydropantoate + NADPH + H(+)</text>
        <dbReference type="Rhea" id="RHEA:16233"/>
        <dbReference type="ChEBI" id="CHEBI:11561"/>
        <dbReference type="ChEBI" id="CHEBI:15378"/>
        <dbReference type="ChEBI" id="CHEBI:15980"/>
        <dbReference type="ChEBI" id="CHEBI:57783"/>
        <dbReference type="ChEBI" id="CHEBI:58349"/>
        <dbReference type="EC" id="1.1.1.169"/>
    </reaction>
</comment>
<dbReference type="OrthoDB" id="9796561at2"/>
<keyword evidence="14" id="KW-1185">Reference proteome</keyword>
<evidence type="ECO:0000259" key="11">
    <source>
        <dbReference type="Pfam" id="PF02558"/>
    </source>
</evidence>